<name>A0A1W1C1I5_9ZZZZ</name>
<accession>A0A1W1C1I5</accession>
<reference evidence="1" key="1">
    <citation type="submission" date="2016-10" db="EMBL/GenBank/DDBJ databases">
        <authorList>
            <person name="de Groot N.N."/>
        </authorList>
    </citation>
    <scope>NUCLEOTIDE SEQUENCE</scope>
</reference>
<proteinExistence type="predicted"/>
<protein>
    <recommendedName>
        <fullName evidence="2">DUF177 domain-containing protein</fullName>
    </recommendedName>
</protein>
<dbReference type="EMBL" id="FPHC01000053">
    <property type="protein sequence ID" value="SFV59659.1"/>
    <property type="molecule type" value="Genomic_DNA"/>
</dbReference>
<sequence length="124" mass="14047">MKILFDKIGYNEKPFRQEIDGVVVDGTLVKSGYHRVALQGNMDGRVEFICSGCGVEIEQEISTPLKLTISDQIIEDKDDLDIIEFLNGEIDISFIIESEINSLKSDYHYCTKCSSSDEPLEMEF</sequence>
<evidence type="ECO:0008006" key="2">
    <source>
        <dbReference type="Google" id="ProtNLM"/>
    </source>
</evidence>
<organism evidence="1">
    <name type="scientific">hydrothermal vent metagenome</name>
    <dbReference type="NCBI Taxonomy" id="652676"/>
    <lineage>
        <taxon>unclassified sequences</taxon>
        <taxon>metagenomes</taxon>
        <taxon>ecological metagenomes</taxon>
    </lineage>
</organism>
<evidence type="ECO:0000313" key="1">
    <source>
        <dbReference type="EMBL" id="SFV59659.1"/>
    </source>
</evidence>
<gene>
    <name evidence="1" type="ORF">MNB_SV-6-1212</name>
</gene>
<dbReference type="AlphaFoldDB" id="A0A1W1C1I5"/>